<keyword evidence="1" id="KW-0812">Transmembrane</keyword>
<dbReference type="EMBL" id="QGGR01000028">
    <property type="protein sequence ID" value="PWK33299.1"/>
    <property type="molecule type" value="Genomic_DNA"/>
</dbReference>
<keyword evidence="4" id="KW-1185">Reference proteome</keyword>
<comment type="caution">
    <text evidence="3">The sequence shown here is derived from an EMBL/GenBank/DDBJ whole genome shotgun (WGS) entry which is preliminary data.</text>
</comment>
<evidence type="ECO:0000259" key="2">
    <source>
        <dbReference type="Pfam" id="PF02517"/>
    </source>
</evidence>
<keyword evidence="3" id="KW-0378">Hydrolase</keyword>
<gene>
    <name evidence="3" type="ORF">BC793_12889</name>
</gene>
<keyword evidence="1" id="KW-0472">Membrane</keyword>
<feature type="transmembrane region" description="Helical" evidence="1">
    <location>
        <begin position="137"/>
        <end position="155"/>
    </location>
</feature>
<organism evidence="3 4">
    <name type="scientific">Actinoplanes xinjiangensis</name>
    <dbReference type="NCBI Taxonomy" id="512350"/>
    <lineage>
        <taxon>Bacteria</taxon>
        <taxon>Bacillati</taxon>
        <taxon>Actinomycetota</taxon>
        <taxon>Actinomycetes</taxon>
        <taxon>Micromonosporales</taxon>
        <taxon>Micromonosporaceae</taxon>
        <taxon>Actinoplanes</taxon>
    </lineage>
</organism>
<protein>
    <submittedName>
        <fullName evidence="3">CAAX prenyl protease-like protein</fullName>
    </submittedName>
</protein>
<dbReference type="Proteomes" id="UP000245697">
    <property type="component" value="Unassembled WGS sequence"/>
</dbReference>
<name>A0A316EMH0_9ACTN</name>
<keyword evidence="1" id="KW-1133">Transmembrane helix</keyword>
<sequence length="295" mass="32039">MERTGTTDLLTAPCQRRVRAVSGGAPMLDGMTDTAAAPATRPHRLAGMLLADRHSLPLSIALHLVPGILIVVAYLLIAEPFVTAIGYPIFLAWAIALVVVLLPLLGGLLWLGRERNGRPSLRGVVGYLGRPIPRGRIIAAVAGLIVWMTVVSLALTPLDDAVFDALFTWIPFEGAGGSATTYLDGYEHSLLVTTMLIGLPLTGFSLPLIEELYFRGFLLPRIAHLGWRAPLLNTVLFSVYHFWAPWTVVSKVIFMFPAVWLVWRKHDIRLSIGMHVGTTLLMAGIGTVALALNLV</sequence>
<dbReference type="AlphaFoldDB" id="A0A316EMH0"/>
<dbReference type="InterPro" id="IPR003675">
    <property type="entry name" value="Rce1/LyrA-like_dom"/>
</dbReference>
<reference evidence="3 4" key="1">
    <citation type="submission" date="2018-05" db="EMBL/GenBank/DDBJ databases">
        <title>Genomic Encyclopedia of Archaeal and Bacterial Type Strains, Phase II (KMG-II): from individual species to whole genera.</title>
        <authorList>
            <person name="Goeker M."/>
        </authorList>
    </citation>
    <scope>NUCLEOTIDE SEQUENCE [LARGE SCALE GENOMIC DNA]</scope>
    <source>
        <strain evidence="3 4">DSM 45184</strain>
    </source>
</reference>
<dbReference type="GO" id="GO:0004175">
    <property type="term" value="F:endopeptidase activity"/>
    <property type="evidence" value="ECO:0007669"/>
    <property type="project" value="UniProtKB-ARBA"/>
</dbReference>
<keyword evidence="3" id="KW-0645">Protease</keyword>
<feature type="transmembrane region" description="Helical" evidence="1">
    <location>
        <begin position="89"/>
        <end position="112"/>
    </location>
</feature>
<dbReference type="GO" id="GO:0080120">
    <property type="term" value="P:CAAX-box protein maturation"/>
    <property type="evidence" value="ECO:0007669"/>
    <property type="project" value="UniProtKB-ARBA"/>
</dbReference>
<dbReference type="GO" id="GO:0006508">
    <property type="term" value="P:proteolysis"/>
    <property type="evidence" value="ECO:0007669"/>
    <property type="project" value="UniProtKB-KW"/>
</dbReference>
<evidence type="ECO:0000313" key="3">
    <source>
        <dbReference type="EMBL" id="PWK33299.1"/>
    </source>
</evidence>
<feature type="transmembrane region" description="Helical" evidence="1">
    <location>
        <begin position="243"/>
        <end position="263"/>
    </location>
</feature>
<accession>A0A316EMH0</accession>
<feature type="transmembrane region" description="Helical" evidence="1">
    <location>
        <begin position="270"/>
        <end position="292"/>
    </location>
</feature>
<evidence type="ECO:0000313" key="4">
    <source>
        <dbReference type="Proteomes" id="UP000245697"/>
    </source>
</evidence>
<feature type="transmembrane region" description="Helical" evidence="1">
    <location>
        <begin position="56"/>
        <end position="77"/>
    </location>
</feature>
<evidence type="ECO:0000256" key="1">
    <source>
        <dbReference type="SAM" id="Phobius"/>
    </source>
</evidence>
<feature type="domain" description="CAAX prenyl protease 2/Lysostaphin resistance protein A-like" evidence="2">
    <location>
        <begin position="196"/>
        <end position="278"/>
    </location>
</feature>
<feature type="transmembrane region" description="Helical" evidence="1">
    <location>
        <begin position="161"/>
        <end position="183"/>
    </location>
</feature>
<dbReference type="Pfam" id="PF02517">
    <property type="entry name" value="Rce1-like"/>
    <property type="match status" value="1"/>
</dbReference>
<feature type="transmembrane region" description="Helical" evidence="1">
    <location>
        <begin position="190"/>
        <end position="209"/>
    </location>
</feature>
<proteinExistence type="predicted"/>